<keyword evidence="1" id="KW-0472">Membrane</keyword>
<proteinExistence type="predicted"/>
<reference evidence="2" key="1">
    <citation type="submission" date="2019-08" db="EMBL/GenBank/DDBJ databases">
        <authorList>
            <person name="Kucharzyk K."/>
            <person name="Murdoch R.W."/>
            <person name="Higgins S."/>
            <person name="Loffler F."/>
        </authorList>
    </citation>
    <scope>NUCLEOTIDE SEQUENCE</scope>
</reference>
<keyword evidence="1" id="KW-0812">Transmembrane</keyword>
<accession>A0A645JA60</accession>
<organism evidence="2">
    <name type="scientific">bioreactor metagenome</name>
    <dbReference type="NCBI Taxonomy" id="1076179"/>
    <lineage>
        <taxon>unclassified sequences</taxon>
        <taxon>metagenomes</taxon>
        <taxon>ecological metagenomes</taxon>
    </lineage>
</organism>
<evidence type="ECO:0000313" key="2">
    <source>
        <dbReference type="EMBL" id="MPN60501.1"/>
    </source>
</evidence>
<name>A0A645JA60_9ZZZZ</name>
<gene>
    <name evidence="2" type="ORF">SDC9_208229</name>
</gene>
<comment type="caution">
    <text evidence="2">The sequence shown here is derived from an EMBL/GenBank/DDBJ whole genome shotgun (WGS) entry which is preliminary data.</text>
</comment>
<feature type="transmembrane region" description="Helical" evidence="1">
    <location>
        <begin position="104"/>
        <end position="126"/>
    </location>
</feature>
<dbReference type="EMBL" id="VSSQ01135849">
    <property type="protein sequence ID" value="MPN60501.1"/>
    <property type="molecule type" value="Genomic_DNA"/>
</dbReference>
<sequence length="148" mass="16329">MSPSLSLSSLPTGKRRYLSISGGRMSITVRSLLSSTALSTPQGLLKIRYFCSTGEISLPSNNTTSLSMTCLPGSVTTSPLIVTFPARMCSSTLRLAPIPQRARYLFSLMLFLDSLIVVIFFCFTFCSFKRIGQSIFCPVVLELIKRRQ</sequence>
<evidence type="ECO:0000256" key="1">
    <source>
        <dbReference type="SAM" id="Phobius"/>
    </source>
</evidence>
<protein>
    <submittedName>
        <fullName evidence="2">Uncharacterized protein</fullName>
    </submittedName>
</protein>
<dbReference type="AlphaFoldDB" id="A0A645JA60"/>
<keyword evidence="1" id="KW-1133">Transmembrane helix</keyword>